<name>L0JR83_NATP1</name>
<evidence type="ECO:0000313" key="4">
    <source>
        <dbReference type="Proteomes" id="UP000010843"/>
    </source>
</evidence>
<dbReference type="HOGENOM" id="CLU_368282_0_0_2"/>
<reference evidence="3 5" key="3">
    <citation type="journal article" date="2014" name="PLoS Genet.">
        <title>Phylogenetically driven sequencing of extremely halophilic archaea reveals strategies for static and dynamic osmo-response.</title>
        <authorList>
            <person name="Becker E.A."/>
            <person name="Seitzer P.M."/>
            <person name="Tritt A."/>
            <person name="Larsen D."/>
            <person name="Krusor M."/>
            <person name="Yao A.I."/>
            <person name="Wu D."/>
            <person name="Madern D."/>
            <person name="Eisen J.A."/>
            <person name="Darling A.E."/>
            <person name="Facciotti M.T."/>
        </authorList>
    </citation>
    <scope>NUCLEOTIDE SEQUENCE [LARGE SCALE GENOMIC DNA]</scope>
    <source>
        <strain evidence="3 5">DSM 15624</strain>
    </source>
</reference>
<gene>
    <name evidence="2" type="ordered locus">Natpe_4331</name>
    <name evidence="3" type="ORF">C488_20012</name>
</gene>
<dbReference type="PATRIC" id="fig|797303.5.peg.3982"/>
<reference evidence="2" key="2">
    <citation type="submission" date="2012-02" db="EMBL/GenBank/DDBJ databases">
        <title>Complete sequence of plasmid 2 of Natrinema pellirubrum DSM 15624.</title>
        <authorList>
            <consortium name="US DOE Joint Genome Institute"/>
            <person name="Lucas S."/>
            <person name="Han J."/>
            <person name="Lapidus A."/>
            <person name="Cheng J.-F."/>
            <person name="Goodwin L."/>
            <person name="Pitluck S."/>
            <person name="Peters L."/>
            <person name="Teshima H."/>
            <person name="Detter J.C."/>
            <person name="Han C."/>
            <person name="Tapia R."/>
            <person name="Land M."/>
            <person name="Hauser L."/>
            <person name="Kyrpides N."/>
            <person name="Ivanova N."/>
            <person name="Pagani I."/>
            <person name="Sproer C."/>
            <person name="Anderson I."/>
            <person name="Woyke T."/>
        </authorList>
    </citation>
    <scope>NUCLEOTIDE SEQUENCE</scope>
    <source>
        <strain evidence="2">DSM 15624</strain>
        <plasmid evidence="2">pNATPE02</plasmid>
    </source>
</reference>
<dbReference type="Proteomes" id="UP000011593">
    <property type="component" value="Unassembled WGS sequence"/>
</dbReference>
<keyword evidence="5" id="KW-1185">Reference proteome</keyword>
<reference evidence="4" key="1">
    <citation type="submission" date="2012-02" db="EMBL/GenBank/DDBJ databases">
        <title>Complete sequence of plasmid 2 of Natrinema pellirubrum DSM 15624.</title>
        <authorList>
            <person name="Lucas S."/>
            <person name="Han J."/>
            <person name="Lapidus A."/>
            <person name="Cheng J.-F."/>
            <person name="Goodwin L."/>
            <person name="Pitluck S."/>
            <person name="Peters L."/>
            <person name="Teshima H."/>
            <person name="Detter J.C."/>
            <person name="Han C."/>
            <person name="Tapia R."/>
            <person name="Land M."/>
            <person name="Hauser L."/>
            <person name="Kyrpides N."/>
            <person name="Ivanova N."/>
            <person name="Pagani I."/>
            <person name="Sproer C."/>
            <person name="Anderson I."/>
            <person name="Woyke T."/>
        </authorList>
    </citation>
    <scope>NUCLEOTIDE SEQUENCE [LARGE SCALE GENOMIC DNA]</scope>
    <source>
        <strain evidence="4">DSM 15624 / JCM 10476 / NCIMB 786</strain>
        <plasmid evidence="4">pNATPE02</plasmid>
    </source>
</reference>
<keyword evidence="2" id="KW-0614">Plasmid</keyword>
<dbReference type="RefSeq" id="WP_006183336.1">
    <property type="nucleotide sequence ID" value="NZ_AOIE01000119.1"/>
</dbReference>
<dbReference type="Proteomes" id="UP000010843">
    <property type="component" value="Plasmid pNATPE02"/>
</dbReference>
<feature type="compositionally biased region" description="Acidic residues" evidence="1">
    <location>
        <begin position="268"/>
        <end position="291"/>
    </location>
</feature>
<dbReference type="KEGG" id="npe:Natpe_4331"/>
<evidence type="ECO:0000256" key="1">
    <source>
        <dbReference type="SAM" id="MobiDB-lite"/>
    </source>
</evidence>
<dbReference type="Gene3D" id="3.30.870.10">
    <property type="entry name" value="Endonuclease Chain A"/>
    <property type="match status" value="1"/>
</dbReference>
<evidence type="ECO:0000313" key="3">
    <source>
        <dbReference type="EMBL" id="ELY69582.1"/>
    </source>
</evidence>
<evidence type="ECO:0000313" key="2">
    <source>
        <dbReference type="EMBL" id="AGB34030.1"/>
    </source>
</evidence>
<dbReference type="AlphaFoldDB" id="L0JR83"/>
<feature type="region of interest" description="Disordered" evidence="1">
    <location>
        <begin position="261"/>
        <end position="298"/>
    </location>
</feature>
<proteinExistence type="predicted"/>
<dbReference type="EMBL" id="CP003374">
    <property type="protein sequence ID" value="AGB34030.1"/>
    <property type="molecule type" value="Genomic_DNA"/>
</dbReference>
<evidence type="ECO:0000313" key="5">
    <source>
        <dbReference type="Proteomes" id="UP000011593"/>
    </source>
</evidence>
<accession>L0JR83</accession>
<sequence length="717" mass="82531">MQFDIPIDTAETDDSYVEIFKSWRSFSDLFEDARRMRVVTYCDSPEFILDLFEDLDELESLEVIVGDVDDYRERLIDKPDLADRLERLRREGKLVIYLCENKEVHSKLYLIEYADTANGSDDDIESEGKSDQMTFDYDEQSGEEDEAERSPAKVIVGSPNLSRNAWSNQTNVGVVYETTTASDLFGEFEDLYRDHRDSYNNSGPFLEDLTEQIEHSEDDREEVIKLFTEGAVGTQDELGEVHGRLADHIDAEVDTVDLVLGDGHDEESSSDESETTESDPVSETDDAEPGLEDAPQDRITLSLRGYDESTVDTLSQMSDFDATVSNDTLTATPDAFQRYAQQVFDVPTMHLDQEEDQLKFHYDGTVYRLTRPPGEPQQVNDALAEIEAYFETVDDYGNSNNPTAVKAHMYEALLWFFWAPFANRQAEFYQRHGINLDKALPYLYVFGESNGGKGTFCRFALSLISGNRVEAPVDADEIGKRKVRNLRSVHTSFPVVVDDITKQKVNSLDTLRNYWSGWTGETSYPMFAFISNDKRPGEWFRNRAKILRFDVNFMTSHQGEAEVNRLIDTENPLYQWFGYEYLNRDLELGEDSDALREVREAMLDLYEYADRSVPNYFPKDPAENAYDTGRERWRNLIDREDVTITRDGDTLQVTFPESMNFELHEYKRDPPMTVRIEKRGLDLIIKTPDEFFEWLGESTETGPRGSFLSRARSILKR</sequence>
<organism evidence="2 4">
    <name type="scientific">Natrinema pellirubrum (strain DSM 15624 / CIP 106293 / JCM 10476 / NCIMB 786 / 157)</name>
    <dbReference type="NCBI Taxonomy" id="797303"/>
    <lineage>
        <taxon>Archaea</taxon>
        <taxon>Methanobacteriati</taxon>
        <taxon>Methanobacteriota</taxon>
        <taxon>Stenosarchaea group</taxon>
        <taxon>Halobacteria</taxon>
        <taxon>Halobacteriales</taxon>
        <taxon>Natrialbaceae</taxon>
        <taxon>Natrinema</taxon>
    </lineage>
</organism>
<protein>
    <submittedName>
        <fullName evidence="3">Tyrosyl-DNA phosphodiesterase</fullName>
    </submittedName>
</protein>
<dbReference type="EMBL" id="AOIE01000119">
    <property type="protein sequence ID" value="ELY69582.1"/>
    <property type="molecule type" value="Genomic_DNA"/>
</dbReference>
<dbReference type="OrthoDB" id="319788at2157"/>
<geneLocation type="plasmid" evidence="2 4">
    <name>pNATPE02</name>
</geneLocation>